<keyword evidence="3" id="KW-1003">Cell membrane</keyword>
<evidence type="ECO:0000256" key="1">
    <source>
        <dbReference type="ARBA" id="ARBA00004651"/>
    </source>
</evidence>
<comment type="similarity">
    <text evidence="2">Belongs to the GSP F family.</text>
</comment>
<keyword evidence="5 7" id="KW-1133">Transmembrane helix</keyword>
<keyword evidence="6 7" id="KW-0472">Membrane</keyword>
<evidence type="ECO:0000256" key="3">
    <source>
        <dbReference type="ARBA" id="ARBA00022475"/>
    </source>
</evidence>
<dbReference type="PANTHER" id="PTHR30012">
    <property type="entry name" value="GENERAL SECRETION PATHWAY PROTEIN"/>
    <property type="match status" value="1"/>
</dbReference>
<dbReference type="PANTHER" id="PTHR30012:SF0">
    <property type="entry name" value="TYPE II SECRETION SYSTEM PROTEIN F-RELATED"/>
    <property type="match status" value="1"/>
</dbReference>
<dbReference type="Gene3D" id="1.20.81.30">
    <property type="entry name" value="Type II secretion system (T2SS), domain F"/>
    <property type="match status" value="2"/>
</dbReference>
<evidence type="ECO:0000313" key="9">
    <source>
        <dbReference type="EMBL" id="EHG18819.1"/>
    </source>
</evidence>
<feature type="transmembrane region" description="Helical" evidence="7">
    <location>
        <begin position="169"/>
        <end position="198"/>
    </location>
</feature>
<dbReference type="EMBL" id="ACZM01000019">
    <property type="protein sequence ID" value="EHG18819.1"/>
    <property type="molecule type" value="Genomic_DNA"/>
</dbReference>
<comment type="caution">
    <text evidence="9">The sequence shown here is derived from an EMBL/GenBank/DDBJ whole genome shotgun (WGS) entry which is preliminary data.</text>
</comment>
<keyword evidence="4 7" id="KW-0812">Transmembrane</keyword>
<feature type="domain" description="Type II secretion system protein GspF" evidence="8">
    <location>
        <begin position="273"/>
        <end position="394"/>
    </location>
</feature>
<evidence type="ECO:0000256" key="6">
    <source>
        <dbReference type="ARBA" id="ARBA00023136"/>
    </source>
</evidence>
<dbReference type="InterPro" id="IPR042094">
    <property type="entry name" value="T2SS_GspF_sf"/>
</dbReference>
<dbReference type="PATRIC" id="fig|679201.3.peg.1972"/>
<dbReference type="PRINTS" id="PR00812">
    <property type="entry name" value="BCTERIALGSPF"/>
</dbReference>
<organism evidence="9 10">
    <name type="scientific">Selenomonas infelix ATCC 43532</name>
    <dbReference type="NCBI Taxonomy" id="679201"/>
    <lineage>
        <taxon>Bacteria</taxon>
        <taxon>Bacillati</taxon>
        <taxon>Bacillota</taxon>
        <taxon>Negativicutes</taxon>
        <taxon>Selenomonadales</taxon>
        <taxon>Selenomonadaceae</taxon>
        <taxon>Selenomonas</taxon>
    </lineage>
</organism>
<evidence type="ECO:0000259" key="8">
    <source>
        <dbReference type="Pfam" id="PF00482"/>
    </source>
</evidence>
<evidence type="ECO:0000256" key="2">
    <source>
        <dbReference type="ARBA" id="ARBA00005745"/>
    </source>
</evidence>
<reference evidence="9 10" key="1">
    <citation type="submission" date="2011-08" db="EMBL/GenBank/DDBJ databases">
        <title>The Genome Sequence of Selenomonas infelix ATCC 43532.</title>
        <authorList>
            <consortium name="The Broad Institute Genome Sequencing Platform"/>
            <person name="Earl A."/>
            <person name="Ward D."/>
            <person name="Feldgarden M."/>
            <person name="Gevers D."/>
            <person name="Izard J."/>
            <person name="Blanton J.M."/>
            <person name="Baranova O.V."/>
            <person name="Dewhirst F.E."/>
            <person name="Young S.K."/>
            <person name="Zeng Q."/>
            <person name="Gargeya S."/>
            <person name="Fitzgerald M."/>
            <person name="Haas B."/>
            <person name="Abouelleil A."/>
            <person name="Alvarado L."/>
            <person name="Arachchi H.M."/>
            <person name="Berlin A."/>
            <person name="Brown A."/>
            <person name="Chapman S.B."/>
            <person name="Chen Z."/>
            <person name="Dunbar C."/>
            <person name="Freedman E."/>
            <person name="Gearin G."/>
            <person name="Gellesch M."/>
            <person name="Goldberg J."/>
            <person name="Griggs A."/>
            <person name="Gujja S."/>
            <person name="Heiman D."/>
            <person name="Howarth C."/>
            <person name="Larson L."/>
            <person name="Lui A."/>
            <person name="MacDonald P.J.P."/>
            <person name="Montmayeur A."/>
            <person name="Murphy C."/>
            <person name="Neiman D."/>
            <person name="Pearson M."/>
            <person name="Priest M."/>
            <person name="Roberts A."/>
            <person name="Saif S."/>
            <person name="Shea T."/>
            <person name="Shenoy N."/>
            <person name="Sisk P."/>
            <person name="Stolte C."/>
            <person name="Sykes S."/>
            <person name="Wortman J."/>
            <person name="Nusbaum C."/>
            <person name="Birren B."/>
        </authorList>
    </citation>
    <scope>NUCLEOTIDE SEQUENCE [LARGE SCALE GENOMIC DNA]</scope>
    <source>
        <strain evidence="9 10">ATCC 43532</strain>
    </source>
</reference>
<dbReference type="Pfam" id="PF00482">
    <property type="entry name" value="T2SSF"/>
    <property type="match status" value="2"/>
</dbReference>
<feature type="transmembrane region" description="Helical" evidence="7">
    <location>
        <begin position="219"/>
        <end position="241"/>
    </location>
</feature>
<evidence type="ECO:0000256" key="4">
    <source>
        <dbReference type="ARBA" id="ARBA00022692"/>
    </source>
</evidence>
<dbReference type="HOGENOM" id="CLU_035032_2_1_9"/>
<proteinExistence type="inferred from homology"/>
<protein>
    <recommendedName>
        <fullName evidence="8">Type II secretion system protein GspF domain-containing protein</fullName>
    </recommendedName>
</protein>
<sequence>MKKFSYRACTSAGVALRGTIAAESAPEAVRILAAEGKTVLRLRERREFCLPDFLWLRRGGITAEERIAFLHELAALLGAGLPVHEALAQITDGAREGTYARMTAALYQAVLRGMPLSQAMALQRATFSESLIGMVRAGEESGMLETILHEAAAVLTEAHVLRESIRSALAYPLFLLAATVFSLLLMTVFILPIFAALLRDLGAEAPLPTRVMLALSDALAAHPYALIAAVIGGCLVIPLLLAQPVLRLHVDALLLRIPVLGTFLGLAAWQTILRTLAILLKSGIRLDRAVALARSMTGNRALADYLGRMERNLVEGRTFGQVIVHAPYVPQILHGMLAAGEAAGDLERLLQHGADYCRRRAAAYSTRMEALTEPAMIVIVAALIFFVVLSVLLPIFDTMDALM</sequence>
<dbReference type="Proteomes" id="UP000004129">
    <property type="component" value="Unassembled WGS sequence"/>
</dbReference>
<dbReference type="InterPro" id="IPR003004">
    <property type="entry name" value="GspF/PilC"/>
</dbReference>
<feature type="transmembrane region" description="Helical" evidence="7">
    <location>
        <begin position="375"/>
        <end position="396"/>
    </location>
</feature>
<dbReference type="OrthoDB" id="9805682at2"/>
<evidence type="ECO:0000256" key="7">
    <source>
        <dbReference type="SAM" id="Phobius"/>
    </source>
</evidence>
<accession>G5GRS6</accession>
<feature type="domain" description="Type II secretion system protein GspF" evidence="8">
    <location>
        <begin position="69"/>
        <end position="192"/>
    </location>
</feature>
<gene>
    <name evidence="9" type="ORF">HMPREF9334_01957</name>
</gene>
<evidence type="ECO:0000313" key="10">
    <source>
        <dbReference type="Proteomes" id="UP000004129"/>
    </source>
</evidence>
<comment type="subcellular location">
    <subcellularLocation>
        <location evidence="1">Cell membrane</location>
        <topology evidence="1">Multi-pass membrane protein</topology>
    </subcellularLocation>
</comment>
<dbReference type="AlphaFoldDB" id="G5GRS6"/>
<dbReference type="STRING" id="679201.HMPREF9334_01957"/>
<dbReference type="InterPro" id="IPR018076">
    <property type="entry name" value="T2SS_GspF_dom"/>
</dbReference>
<dbReference type="GO" id="GO:0005886">
    <property type="term" value="C:plasma membrane"/>
    <property type="evidence" value="ECO:0007669"/>
    <property type="project" value="UniProtKB-SubCell"/>
</dbReference>
<keyword evidence="10" id="KW-1185">Reference proteome</keyword>
<dbReference type="eggNOG" id="COG1459">
    <property type="taxonomic scope" value="Bacteria"/>
</dbReference>
<dbReference type="RefSeq" id="WP_006693392.1">
    <property type="nucleotide sequence ID" value="NZ_JH376800.1"/>
</dbReference>
<feature type="transmembrane region" description="Helical" evidence="7">
    <location>
        <begin position="253"/>
        <end position="280"/>
    </location>
</feature>
<name>G5GRS6_9FIRM</name>
<evidence type="ECO:0000256" key="5">
    <source>
        <dbReference type="ARBA" id="ARBA00022989"/>
    </source>
</evidence>